<feature type="domain" description="Solute-binding protein family 5" evidence="1">
    <location>
        <begin position="122"/>
        <end position="489"/>
    </location>
</feature>
<sequence length="572" mass="60743">MALARGPGGDPYFPPRPLGTVMTKQRLSRRLAAGTATCATFALVAGCGGAAVSPSQAAQQAKQNVRLVDSTPAATGPLDKATWFMPKEPATLDLDNDAAGATTDTVMGNVCERLVQAQPDLTIKPWLAEKYEWKTPETLVFTIRQGVRFHSGNEMTADDVVWSMNRHAADGANESDEYENVSEVRKTGPHEVTVTMKQADAVFLKALAGTGGVVLEREAVESQGDAFGTPRGDDACTGPLELKAWESGRQIVLTKAADYWNQERASKTGELTIRWADDDAVVNSLLTGEADGAYLENIASATRLAGGPNTTVSQGPDTRVWNSMVTERGGLTDVRLRKALALALDRDGVSRAALAGLGVPAAEPVGPGAWGYEAGTFRAASEKLAANAPAKPTPQSIEAAKKLVAEVGATQQIVVASDGTTGRDVIANAIVDAAKKIGLDARIIQIPPQQYGDYYSDAEFRKQADLFTDDYFISKNDPVGFYKNGASDSTVQWVLKDPEYDALVAKAKAELDDAKRADLAVDLAQRWAEAMPWLSVVQSPTTVVLASDVTGVPASGAFRNYPWAADLGAKGE</sequence>
<dbReference type="PIRSF" id="PIRSF002741">
    <property type="entry name" value="MppA"/>
    <property type="match status" value="1"/>
</dbReference>
<dbReference type="Gene3D" id="3.40.190.10">
    <property type="entry name" value="Periplasmic binding protein-like II"/>
    <property type="match status" value="1"/>
</dbReference>
<gene>
    <name evidence="2" type="ORF">E1286_27080</name>
</gene>
<dbReference type="GO" id="GO:0042597">
    <property type="term" value="C:periplasmic space"/>
    <property type="evidence" value="ECO:0007669"/>
    <property type="project" value="UniProtKB-ARBA"/>
</dbReference>
<comment type="caution">
    <text evidence="2">The sequence shown here is derived from an EMBL/GenBank/DDBJ whole genome shotgun (WGS) entry which is preliminary data.</text>
</comment>
<dbReference type="AlphaFoldDB" id="A0A4R4YHW6"/>
<keyword evidence="3" id="KW-1185">Reference proteome</keyword>
<dbReference type="GO" id="GO:1904680">
    <property type="term" value="F:peptide transmembrane transporter activity"/>
    <property type="evidence" value="ECO:0007669"/>
    <property type="project" value="TreeGrafter"/>
</dbReference>
<dbReference type="PANTHER" id="PTHR30290:SF65">
    <property type="entry name" value="MONOACYL PHOSPHATIDYLINOSITOL TETRAMANNOSIDE-BINDING PROTEIN LPQW-RELATED"/>
    <property type="match status" value="1"/>
</dbReference>
<dbReference type="InterPro" id="IPR000914">
    <property type="entry name" value="SBP_5_dom"/>
</dbReference>
<accession>A0A4R4YHW6</accession>
<evidence type="ECO:0000259" key="1">
    <source>
        <dbReference type="Pfam" id="PF00496"/>
    </source>
</evidence>
<dbReference type="Proteomes" id="UP000295302">
    <property type="component" value="Unassembled WGS sequence"/>
</dbReference>
<dbReference type="OrthoDB" id="5243526at2"/>
<dbReference type="InterPro" id="IPR039424">
    <property type="entry name" value="SBP_5"/>
</dbReference>
<evidence type="ECO:0000313" key="2">
    <source>
        <dbReference type="EMBL" id="TDD44465.1"/>
    </source>
</evidence>
<dbReference type="Gene3D" id="3.10.105.10">
    <property type="entry name" value="Dipeptide-binding Protein, Domain 3"/>
    <property type="match status" value="1"/>
</dbReference>
<dbReference type="EMBL" id="SMKQ01000099">
    <property type="protein sequence ID" value="TDD44465.1"/>
    <property type="molecule type" value="Genomic_DNA"/>
</dbReference>
<organism evidence="2 3">
    <name type="scientific">Nonomuraea terrae</name>
    <dbReference type="NCBI Taxonomy" id="2530383"/>
    <lineage>
        <taxon>Bacteria</taxon>
        <taxon>Bacillati</taxon>
        <taxon>Actinomycetota</taxon>
        <taxon>Actinomycetes</taxon>
        <taxon>Streptosporangiales</taxon>
        <taxon>Streptosporangiaceae</taxon>
        <taxon>Nonomuraea</taxon>
    </lineage>
</organism>
<proteinExistence type="predicted"/>
<dbReference type="GO" id="GO:0043190">
    <property type="term" value="C:ATP-binding cassette (ABC) transporter complex"/>
    <property type="evidence" value="ECO:0007669"/>
    <property type="project" value="InterPro"/>
</dbReference>
<dbReference type="Pfam" id="PF00496">
    <property type="entry name" value="SBP_bac_5"/>
    <property type="match status" value="1"/>
</dbReference>
<name>A0A4R4YHW6_9ACTN</name>
<evidence type="ECO:0000313" key="3">
    <source>
        <dbReference type="Proteomes" id="UP000295302"/>
    </source>
</evidence>
<dbReference type="SUPFAM" id="SSF53850">
    <property type="entry name" value="Periplasmic binding protein-like II"/>
    <property type="match status" value="1"/>
</dbReference>
<dbReference type="CDD" id="cd00995">
    <property type="entry name" value="PBP2_NikA_DppA_OppA_like"/>
    <property type="match status" value="1"/>
</dbReference>
<reference evidence="2 3" key="1">
    <citation type="submission" date="2019-03" db="EMBL/GenBank/DDBJ databases">
        <title>Draft genome sequences of novel Actinobacteria.</title>
        <authorList>
            <person name="Sahin N."/>
            <person name="Ay H."/>
            <person name="Saygin H."/>
        </authorList>
    </citation>
    <scope>NUCLEOTIDE SEQUENCE [LARGE SCALE GENOMIC DNA]</scope>
    <source>
        <strain evidence="2 3">CH32</strain>
    </source>
</reference>
<protein>
    <submittedName>
        <fullName evidence="2">ABC transporter substrate-binding protein</fullName>
    </submittedName>
</protein>
<dbReference type="PANTHER" id="PTHR30290">
    <property type="entry name" value="PERIPLASMIC BINDING COMPONENT OF ABC TRANSPORTER"/>
    <property type="match status" value="1"/>
</dbReference>
<dbReference type="InterPro" id="IPR030678">
    <property type="entry name" value="Peptide/Ni-bd"/>
</dbReference>
<dbReference type="GO" id="GO:0015833">
    <property type="term" value="P:peptide transport"/>
    <property type="evidence" value="ECO:0007669"/>
    <property type="project" value="TreeGrafter"/>
</dbReference>
<dbReference type="Gene3D" id="3.90.76.10">
    <property type="entry name" value="Dipeptide-binding Protein, Domain 1"/>
    <property type="match status" value="1"/>
</dbReference>